<accession>A0ABT4BMC3</accession>
<name>A0ABT4BMC3_9STAP</name>
<evidence type="ECO:0000313" key="3">
    <source>
        <dbReference type="Proteomes" id="UP001072952"/>
    </source>
</evidence>
<feature type="chain" id="PRO_5047215882" evidence="1">
    <location>
        <begin position="27"/>
        <end position="166"/>
    </location>
</feature>
<evidence type="ECO:0000256" key="1">
    <source>
        <dbReference type="SAM" id="SignalP"/>
    </source>
</evidence>
<keyword evidence="1" id="KW-0732">Signal</keyword>
<reference evidence="2" key="2">
    <citation type="submission" date="2022-08" db="EMBL/GenBank/DDBJ databases">
        <authorList>
            <person name="Magnan C."/>
        </authorList>
    </citation>
    <scope>NUCLEOTIDE SEQUENCE</scope>
    <source>
        <strain evidence="2">NSP012P</strain>
    </source>
</reference>
<reference evidence="2" key="1">
    <citation type="journal article" date="2022" name="Int. J. Mol. Sci.">
        <title>Phenotypic and Genotypic Virulence Characterisation of Staphylococcus pettenkoferi Strains Isolated from Human Bloodstream and Diabetic Foot Infections.</title>
        <authorList>
            <person name="Magnan C."/>
            <person name="Ahmad-Mansour N."/>
            <person name="Pouget C."/>
            <person name="Morsli M."/>
            <person name="Huc-Brandt S."/>
            <person name="Pantel A."/>
            <person name="Dunyach-Remy C."/>
            <person name="Sotto A."/>
            <person name="Molle V."/>
            <person name="Lavigne J.-P."/>
        </authorList>
    </citation>
    <scope>NUCLEOTIDE SEQUENCE</scope>
    <source>
        <strain evidence="2">NSP012P</strain>
    </source>
</reference>
<proteinExistence type="predicted"/>
<feature type="signal peptide" evidence="1">
    <location>
        <begin position="1"/>
        <end position="26"/>
    </location>
</feature>
<dbReference type="RefSeq" id="WP_031885325.1">
    <property type="nucleotide sequence ID" value="NZ_JANSLD010000033.1"/>
</dbReference>
<keyword evidence="3" id="KW-1185">Reference proteome</keyword>
<organism evidence="2 3">
    <name type="scientific">Staphylococcus pettenkoferi</name>
    <dbReference type="NCBI Taxonomy" id="170573"/>
    <lineage>
        <taxon>Bacteria</taxon>
        <taxon>Bacillati</taxon>
        <taxon>Bacillota</taxon>
        <taxon>Bacilli</taxon>
        <taxon>Bacillales</taxon>
        <taxon>Staphylococcaceae</taxon>
        <taxon>Staphylococcus</taxon>
    </lineage>
</organism>
<gene>
    <name evidence="2" type="ORF">NW133_09870</name>
</gene>
<evidence type="ECO:0000313" key="2">
    <source>
        <dbReference type="EMBL" id="MCY1583836.1"/>
    </source>
</evidence>
<dbReference type="Proteomes" id="UP001072952">
    <property type="component" value="Unassembled WGS sequence"/>
</dbReference>
<protein>
    <submittedName>
        <fullName evidence="2">Uncharacterized protein</fullName>
    </submittedName>
</protein>
<sequence length="166" mass="17713">MKLKKSFGTLVMSAVLLSTISPFADAKESNIKNEPSTTTANSSNQAKYVTVDGVKINRNPNLPVNPEAQNRIGATKVVKTAIKLIINNKSKAVGVVEKVGGKKAAKAFNKAYSPLVKELKPMLKWSEVPANAVRDAGIRAGRAAGLSESQAHILGVTLKEAISWLF</sequence>
<dbReference type="EMBL" id="JANSLD010000033">
    <property type="protein sequence ID" value="MCY1583836.1"/>
    <property type="molecule type" value="Genomic_DNA"/>
</dbReference>
<comment type="caution">
    <text evidence="2">The sequence shown here is derived from an EMBL/GenBank/DDBJ whole genome shotgun (WGS) entry which is preliminary data.</text>
</comment>